<evidence type="ECO:0000313" key="2">
    <source>
        <dbReference type="Proteomes" id="UP000242381"/>
    </source>
</evidence>
<proteinExistence type="predicted"/>
<protein>
    <submittedName>
        <fullName evidence="1">Uncharacterized protein</fullName>
    </submittedName>
</protein>
<evidence type="ECO:0000313" key="1">
    <source>
        <dbReference type="EMBL" id="ORE16636.1"/>
    </source>
</evidence>
<dbReference type="InterPro" id="IPR021719">
    <property type="entry name" value="Prot_inh_I78"/>
</dbReference>
<dbReference type="AlphaFoldDB" id="A0A0A1NHL8"/>
<dbReference type="OMA" id="MSTPFAD"/>
<dbReference type="Gene3D" id="3.30.10.10">
    <property type="entry name" value="Trypsin Inhibitor V, subunit A"/>
    <property type="match status" value="1"/>
</dbReference>
<reference evidence="1 2" key="1">
    <citation type="journal article" date="2016" name="Proc. Natl. Acad. Sci. U.S.A.">
        <title>Lipid metabolic changes in an early divergent fungus govern the establishment of a mutualistic symbiosis with endobacteria.</title>
        <authorList>
            <person name="Lastovetsky O.A."/>
            <person name="Gaspar M.L."/>
            <person name="Mondo S.J."/>
            <person name="LaButti K.M."/>
            <person name="Sandor L."/>
            <person name="Grigoriev I.V."/>
            <person name="Henry S.A."/>
            <person name="Pawlowska T.E."/>
        </authorList>
    </citation>
    <scope>NUCLEOTIDE SEQUENCE [LARGE SCALE GENOMIC DNA]</scope>
    <source>
        <strain evidence="1 2">ATCC 11559</strain>
    </source>
</reference>
<dbReference type="PANTHER" id="PTHR39600:SF1">
    <property type="entry name" value="PEPTIDASE INHIBITOR I78 FAMILY PROTEIN"/>
    <property type="match status" value="1"/>
</dbReference>
<name>A0A0A1NHL8_RHIZD</name>
<organism evidence="1 2">
    <name type="scientific">Rhizopus microsporus</name>
    <dbReference type="NCBI Taxonomy" id="58291"/>
    <lineage>
        <taxon>Eukaryota</taxon>
        <taxon>Fungi</taxon>
        <taxon>Fungi incertae sedis</taxon>
        <taxon>Mucoromycota</taxon>
        <taxon>Mucoromycotina</taxon>
        <taxon>Mucoromycetes</taxon>
        <taxon>Mucorales</taxon>
        <taxon>Mucorineae</taxon>
        <taxon>Rhizopodaceae</taxon>
        <taxon>Rhizopus</taxon>
    </lineage>
</organism>
<accession>A0A0A1NHL8</accession>
<dbReference type="Proteomes" id="UP000242381">
    <property type="component" value="Unassembled WGS sequence"/>
</dbReference>
<dbReference type="Pfam" id="PF11720">
    <property type="entry name" value="Inhibitor_I78"/>
    <property type="match status" value="1"/>
</dbReference>
<gene>
    <name evidence="1" type="ORF">BCV71DRAFT_15006</name>
</gene>
<dbReference type="VEuPathDB" id="FungiDB:BCV72DRAFT_137949"/>
<dbReference type="EMBL" id="KV921379">
    <property type="protein sequence ID" value="ORE16636.1"/>
    <property type="molecule type" value="Genomic_DNA"/>
</dbReference>
<sequence length="76" mass="8746">MSQSEQSKWHEKLVGKYIVEDDAPTTLSEGEYVRVKDLPKPNRVLFANSIMTMDYRTDRLNVHVDDNMKVKGVSFG</sequence>
<dbReference type="PANTHER" id="PTHR39600">
    <property type="entry name" value="PEPTIDASE INHIBITOR I78 FAMILY PROTEIN"/>
    <property type="match status" value="1"/>
</dbReference>